<dbReference type="EMBL" id="JAUIZM010000006">
    <property type="protein sequence ID" value="KAK1381584.1"/>
    <property type="molecule type" value="Genomic_DNA"/>
</dbReference>
<dbReference type="Proteomes" id="UP001237642">
    <property type="component" value="Unassembled WGS sequence"/>
</dbReference>
<name>A0AAD8IAP1_9APIA</name>
<sequence length="111" mass="12376">MEELQCNIVSVKRLYPKVHRLNLVGSPEKETEGSHLYPVLHQSSDKQFKKIVSLDSVQAQVVVTGISELYTAIDAGTSSLSSSDPGTSKFSIRETNKELKGKFFKKKMCSR</sequence>
<comment type="caution">
    <text evidence="1">The sequence shown here is derived from an EMBL/GenBank/DDBJ whole genome shotgun (WGS) entry which is preliminary data.</text>
</comment>
<protein>
    <submittedName>
        <fullName evidence="1">Uncharacterized protein</fullName>
    </submittedName>
</protein>
<dbReference type="AlphaFoldDB" id="A0AAD8IAP1"/>
<evidence type="ECO:0000313" key="1">
    <source>
        <dbReference type="EMBL" id="KAK1381584.1"/>
    </source>
</evidence>
<keyword evidence="2" id="KW-1185">Reference proteome</keyword>
<gene>
    <name evidence="1" type="ORF">POM88_028328</name>
</gene>
<reference evidence="1" key="1">
    <citation type="submission" date="2023-02" db="EMBL/GenBank/DDBJ databases">
        <title>Genome of toxic invasive species Heracleum sosnowskyi carries increased number of genes despite the absence of recent whole-genome duplications.</title>
        <authorList>
            <person name="Schelkunov M."/>
            <person name="Shtratnikova V."/>
            <person name="Makarenko M."/>
            <person name="Klepikova A."/>
            <person name="Omelchenko D."/>
            <person name="Novikova G."/>
            <person name="Obukhova E."/>
            <person name="Bogdanov V."/>
            <person name="Penin A."/>
            <person name="Logacheva M."/>
        </authorList>
    </citation>
    <scope>NUCLEOTIDE SEQUENCE</scope>
    <source>
        <strain evidence="1">Hsosn_3</strain>
        <tissue evidence="1">Leaf</tissue>
    </source>
</reference>
<organism evidence="1 2">
    <name type="scientific">Heracleum sosnowskyi</name>
    <dbReference type="NCBI Taxonomy" id="360622"/>
    <lineage>
        <taxon>Eukaryota</taxon>
        <taxon>Viridiplantae</taxon>
        <taxon>Streptophyta</taxon>
        <taxon>Embryophyta</taxon>
        <taxon>Tracheophyta</taxon>
        <taxon>Spermatophyta</taxon>
        <taxon>Magnoliopsida</taxon>
        <taxon>eudicotyledons</taxon>
        <taxon>Gunneridae</taxon>
        <taxon>Pentapetalae</taxon>
        <taxon>asterids</taxon>
        <taxon>campanulids</taxon>
        <taxon>Apiales</taxon>
        <taxon>Apiaceae</taxon>
        <taxon>Apioideae</taxon>
        <taxon>apioid superclade</taxon>
        <taxon>Tordylieae</taxon>
        <taxon>Tordyliinae</taxon>
        <taxon>Heracleum</taxon>
    </lineage>
</organism>
<accession>A0AAD8IAP1</accession>
<reference evidence="1" key="2">
    <citation type="submission" date="2023-05" db="EMBL/GenBank/DDBJ databases">
        <authorList>
            <person name="Schelkunov M.I."/>
        </authorList>
    </citation>
    <scope>NUCLEOTIDE SEQUENCE</scope>
    <source>
        <strain evidence="1">Hsosn_3</strain>
        <tissue evidence="1">Leaf</tissue>
    </source>
</reference>
<proteinExistence type="predicted"/>
<evidence type="ECO:0000313" key="2">
    <source>
        <dbReference type="Proteomes" id="UP001237642"/>
    </source>
</evidence>